<dbReference type="InParanoid" id="A0A1E5RE94"/>
<dbReference type="EMBL" id="LPNM01000007">
    <property type="protein sequence ID" value="OEJ85229.1"/>
    <property type="molecule type" value="Genomic_DNA"/>
</dbReference>
<evidence type="ECO:0000256" key="4">
    <source>
        <dbReference type="PROSITE-ProRule" id="PRU00175"/>
    </source>
</evidence>
<dbReference type="PANTHER" id="PTHR15898:SF18">
    <property type="entry name" value="GLUCOSE-INDUCED DEGRADATION PROTEIN 4 HOMOLOG"/>
    <property type="match status" value="1"/>
</dbReference>
<feature type="region of interest" description="Disordered" evidence="5">
    <location>
        <begin position="239"/>
        <end position="418"/>
    </location>
</feature>
<dbReference type="Pfam" id="PF00097">
    <property type="entry name" value="zf-C3HC4"/>
    <property type="match status" value="1"/>
</dbReference>
<dbReference type="GO" id="GO:0005634">
    <property type="term" value="C:nucleus"/>
    <property type="evidence" value="ECO:0007669"/>
    <property type="project" value="TreeGrafter"/>
</dbReference>
<dbReference type="CDD" id="cd16568">
    <property type="entry name" value="RING-HC_ScPSH1-like"/>
    <property type="match status" value="1"/>
</dbReference>
<evidence type="ECO:0000313" key="8">
    <source>
        <dbReference type="Proteomes" id="UP000095728"/>
    </source>
</evidence>
<keyword evidence="3" id="KW-0862">Zinc</keyword>
<dbReference type="PANTHER" id="PTHR15898">
    <property type="entry name" value="BIFUNCTIONAL APOPTOSIS REGULATOR"/>
    <property type="match status" value="1"/>
</dbReference>
<dbReference type="Gene3D" id="3.30.40.10">
    <property type="entry name" value="Zinc/RING finger domain, C3HC4 (zinc finger)"/>
    <property type="match status" value="1"/>
</dbReference>
<feature type="compositionally biased region" description="Acidic residues" evidence="5">
    <location>
        <begin position="319"/>
        <end position="331"/>
    </location>
</feature>
<evidence type="ECO:0000313" key="7">
    <source>
        <dbReference type="EMBL" id="OEJ85229.1"/>
    </source>
</evidence>
<dbReference type="GO" id="GO:0008270">
    <property type="term" value="F:zinc ion binding"/>
    <property type="evidence" value="ECO:0007669"/>
    <property type="project" value="UniProtKB-KW"/>
</dbReference>
<dbReference type="GO" id="GO:0061630">
    <property type="term" value="F:ubiquitin protein ligase activity"/>
    <property type="evidence" value="ECO:0007669"/>
    <property type="project" value="TreeGrafter"/>
</dbReference>
<dbReference type="InterPro" id="IPR001841">
    <property type="entry name" value="Znf_RING"/>
</dbReference>
<dbReference type="AlphaFoldDB" id="A0A1E5RE94"/>
<dbReference type="InterPro" id="IPR017907">
    <property type="entry name" value="Znf_RING_CS"/>
</dbReference>
<dbReference type="InterPro" id="IPR013083">
    <property type="entry name" value="Znf_RING/FYVE/PHD"/>
</dbReference>
<keyword evidence="8" id="KW-1185">Reference proteome</keyword>
<organism evidence="7 8">
    <name type="scientific">Hanseniaspora osmophila</name>
    <dbReference type="NCBI Taxonomy" id="56408"/>
    <lineage>
        <taxon>Eukaryota</taxon>
        <taxon>Fungi</taxon>
        <taxon>Dikarya</taxon>
        <taxon>Ascomycota</taxon>
        <taxon>Saccharomycotina</taxon>
        <taxon>Saccharomycetes</taxon>
        <taxon>Saccharomycodales</taxon>
        <taxon>Saccharomycodaceae</taxon>
        <taxon>Hanseniaspora</taxon>
    </lineage>
</organism>
<proteinExistence type="predicted"/>
<evidence type="ECO:0000259" key="6">
    <source>
        <dbReference type="PROSITE" id="PS50089"/>
    </source>
</evidence>
<dbReference type="FunCoup" id="A0A1E5RE94">
    <property type="interactions" value="293"/>
</dbReference>
<evidence type="ECO:0000256" key="1">
    <source>
        <dbReference type="ARBA" id="ARBA00022723"/>
    </source>
</evidence>
<dbReference type="SMART" id="SM00184">
    <property type="entry name" value="RING"/>
    <property type="match status" value="1"/>
</dbReference>
<evidence type="ECO:0000256" key="3">
    <source>
        <dbReference type="ARBA" id="ARBA00022833"/>
    </source>
</evidence>
<name>A0A1E5RE94_9ASCO</name>
<keyword evidence="1" id="KW-0479">Metal-binding</keyword>
<dbReference type="Proteomes" id="UP000095728">
    <property type="component" value="Unassembled WGS sequence"/>
</dbReference>
<comment type="caution">
    <text evidence="7">The sequence shown here is derived from an EMBL/GenBank/DDBJ whole genome shotgun (WGS) entry which is preliminary data.</text>
</comment>
<dbReference type="PROSITE" id="PS00518">
    <property type="entry name" value="ZF_RING_1"/>
    <property type="match status" value="1"/>
</dbReference>
<reference evidence="8" key="1">
    <citation type="journal article" date="2016" name="Genome Announc.">
        <title>Genome sequences of three species of Hanseniaspora isolated from spontaneous wine fermentations.</title>
        <authorList>
            <person name="Sternes P.R."/>
            <person name="Lee D."/>
            <person name="Kutyna D.R."/>
            <person name="Borneman A.R."/>
        </authorList>
    </citation>
    <scope>NUCLEOTIDE SEQUENCE [LARGE SCALE GENOMIC DNA]</scope>
    <source>
        <strain evidence="8">AWRI3579</strain>
    </source>
</reference>
<evidence type="ECO:0000256" key="2">
    <source>
        <dbReference type="ARBA" id="ARBA00022771"/>
    </source>
</evidence>
<evidence type="ECO:0000256" key="5">
    <source>
        <dbReference type="SAM" id="MobiDB-lite"/>
    </source>
</evidence>
<sequence length="418" mass="47640">MSGDILHVRARELSQDSKNSMIEKLLDMTICSICHEYMYVPVILNACGHNYCYECISSWFNGCSGVFTCPQCRVQVENEPGLNLSLQQILNNFLDSIKHHTQELQPIGDTSGKSDKNDDILKIVFKTKKEMLKKYNFDLENDQLYNGVFANSAVAKVDADDEGVIRCSNCHWELEEDDLDECPHCSSRFRAIQNGRATEPPLATGNHNESDYSEGEYEEIENEMESYRRDGQHQIHNLEAEESNGSESDEYDAEDVEGAGSAINRHRTSTNIRPKARFGVSESVNEEDHYGELDEEEDARLRQEEEEQGDYSELNGFVVDDEESLEEENVDDGLSSQDSDFYEFHESSPRKSPAKQSIELDSDRSNSNSDYESDTDKDNNIKRRPGPSPNVDIDSSDNEDYQPVRTTKRKYVVFDESD</sequence>
<feature type="domain" description="RING-type" evidence="6">
    <location>
        <begin position="31"/>
        <end position="73"/>
    </location>
</feature>
<feature type="compositionally biased region" description="Acidic residues" evidence="5">
    <location>
        <begin position="293"/>
        <end position="310"/>
    </location>
</feature>
<dbReference type="GO" id="GO:0043161">
    <property type="term" value="P:proteasome-mediated ubiquitin-dependent protein catabolic process"/>
    <property type="evidence" value="ECO:0007669"/>
    <property type="project" value="TreeGrafter"/>
</dbReference>
<gene>
    <name evidence="7" type="ORF">AWRI3579_g1698</name>
</gene>
<dbReference type="SUPFAM" id="SSF57850">
    <property type="entry name" value="RING/U-box"/>
    <property type="match status" value="1"/>
</dbReference>
<keyword evidence="2 4" id="KW-0863">Zinc-finger</keyword>
<accession>A0A1E5RE94</accession>
<dbReference type="InterPro" id="IPR018957">
    <property type="entry name" value="Znf_C3HC4_RING-type"/>
</dbReference>
<dbReference type="PROSITE" id="PS50089">
    <property type="entry name" value="ZF_RING_2"/>
    <property type="match status" value="1"/>
</dbReference>
<protein>
    <submittedName>
        <fullName evidence="7">RING finger protein PSH1</fullName>
    </submittedName>
</protein>
<feature type="compositionally biased region" description="Acidic residues" evidence="5">
    <location>
        <begin position="240"/>
        <end position="257"/>
    </location>
</feature>
<feature type="region of interest" description="Disordered" evidence="5">
    <location>
        <begin position="196"/>
        <end position="216"/>
    </location>
</feature>
<dbReference type="OrthoDB" id="6105938at2759"/>
<dbReference type="STRING" id="56408.A0A1E5RE94"/>